<dbReference type="InterPro" id="IPR025275">
    <property type="entry name" value="DUF4015"/>
</dbReference>
<feature type="non-terminal residue" evidence="2">
    <location>
        <position position="215"/>
    </location>
</feature>
<accession>J9C480</accession>
<dbReference type="Pfam" id="PF13200">
    <property type="entry name" value="DUF4015"/>
    <property type="match status" value="1"/>
</dbReference>
<feature type="domain" description="DUF4015" evidence="1">
    <location>
        <begin position="14"/>
        <end position="189"/>
    </location>
</feature>
<reference evidence="2" key="1">
    <citation type="journal article" date="2012" name="PLoS ONE">
        <title>Gene sets for utilization of primary and secondary nutrition supplies in the distal gut of endangered iberian lynx.</title>
        <authorList>
            <person name="Alcaide M."/>
            <person name="Messina E."/>
            <person name="Richter M."/>
            <person name="Bargiela R."/>
            <person name="Peplies J."/>
            <person name="Huws S.A."/>
            <person name="Newbold C.J."/>
            <person name="Golyshin P.N."/>
            <person name="Simon M.A."/>
            <person name="Lopez G."/>
            <person name="Yakimov M.M."/>
            <person name="Ferrer M."/>
        </authorList>
    </citation>
    <scope>NUCLEOTIDE SEQUENCE</scope>
</reference>
<comment type="caution">
    <text evidence="2">The sequence shown here is derived from an EMBL/GenBank/DDBJ whole genome shotgun (WGS) entry which is preliminary data.</text>
</comment>
<name>J9C480_9ZZZZ</name>
<feature type="non-terminal residue" evidence="2">
    <location>
        <position position="1"/>
    </location>
</feature>
<evidence type="ECO:0000259" key="1">
    <source>
        <dbReference type="Pfam" id="PF13200"/>
    </source>
</evidence>
<gene>
    <name evidence="2" type="ORF">EVA_17308</name>
</gene>
<evidence type="ECO:0000313" key="2">
    <source>
        <dbReference type="EMBL" id="EJW94585.1"/>
    </source>
</evidence>
<dbReference type="AlphaFoldDB" id="J9C480"/>
<sequence>SQAALGYGMSASPEVSERIQANINKLKESGTYLVAQISCCIDNAYASRSMNVALKTPFGSVYTDEAGLWLDPYSIEVRNYVVELTRELYAMGFDEVVLADVVHPVIERENQDDAPKDPSGNPMPDFMYSVEMSTPPGPVNAVCGFAVYVANQLKDREGVLSIYTDSKVSLVRADEKTGQDATLLFKLFDRVYFPTDKAAYSYNVSDVESSVLTGE</sequence>
<protein>
    <recommendedName>
        <fullName evidence="1">DUF4015 domain-containing protein</fullName>
    </recommendedName>
</protein>
<organism evidence="2">
    <name type="scientific">gut metagenome</name>
    <dbReference type="NCBI Taxonomy" id="749906"/>
    <lineage>
        <taxon>unclassified sequences</taxon>
        <taxon>metagenomes</taxon>
        <taxon>organismal metagenomes</taxon>
    </lineage>
</organism>
<proteinExistence type="predicted"/>
<dbReference type="EMBL" id="AMCI01006292">
    <property type="protein sequence ID" value="EJW94585.1"/>
    <property type="molecule type" value="Genomic_DNA"/>
</dbReference>